<protein>
    <submittedName>
        <fullName evidence="2">12316_t:CDS:1</fullName>
    </submittedName>
</protein>
<name>A0A9N8ZW39_9GLOM</name>
<keyword evidence="3" id="KW-1185">Reference proteome</keyword>
<evidence type="ECO:0000313" key="2">
    <source>
        <dbReference type="EMBL" id="CAG8508816.1"/>
    </source>
</evidence>
<gene>
    <name evidence="2" type="ORF">AGERDE_LOCUS4633</name>
</gene>
<reference evidence="2" key="1">
    <citation type="submission" date="2021-06" db="EMBL/GenBank/DDBJ databases">
        <authorList>
            <person name="Kallberg Y."/>
            <person name="Tangrot J."/>
            <person name="Rosling A."/>
        </authorList>
    </citation>
    <scope>NUCLEOTIDE SEQUENCE</scope>
    <source>
        <strain evidence="2">MT106</strain>
    </source>
</reference>
<keyword evidence="1" id="KW-1133">Transmembrane helix</keyword>
<feature type="transmembrane region" description="Helical" evidence="1">
    <location>
        <begin position="14"/>
        <end position="35"/>
    </location>
</feature>
<sequence>MFSQKQGRKLDPTILYSIRILFKLIIYLCLLAYFAEQIYRISTQHSGLQESRDYPPTIVGPNVRFEFDFNYKLDCQIFYFNATTTDPGTCATQYLLQPEKIDATYYGFLVGNLPFAGYLKSGILKIQITVTLNDAAYNETRDFGFGFRLYDPDPEFENITPKDTTGTLNELDSLNYYVIGPAQANFINYRRFLNQTLTNSWRNTFGAPPTDLAQEYFMTSSFSSIPIIGNTVQKQYASISITLQSTEQDTITEYKPMTVLSILGSLGGAFTLAFGIISFCFGENLLSPFGIAYRFPFIRSKLDSRLQKRTKIYEQHPLAKTNNAQCPSPKKFQAIHSDSSLDNRVAALEDFQEELVAYHGQLLDYQQHLDRQQRDMGLFLSEYVVNVDYVDDLYNIHRGIK</sequence>
<comment type="caution">
    <text evidence="2">The sequence shown here is derived from an EMBL/GenBank/DDBJ whole genome shotgun (WGS) entry which is preliminary data.</text>
</comment>
<keyword evidence="1" id="KW-0812">Transmembrane</keyword>
<evidence type="ECO:0000256" key="1">
    <source>
        <dbReference type="SAM" id="Phobius"/>
    </source>
</evidence>
<keyword evidence="1" id="KW-0472">Membrane</keyword>
<proteinExistence type="predicted"/>
<organism evidence="2 3">
    <name type="scientific">Ambispora gerdemannii</name>
    <dbReference type="NCBI Taxonomy" id="144530"/>
    <lineage>
        <taxon>Eukaryota</taxon>
        <taxon>Fungi</taxon>
        <taxon>Fungi incertae sedis</taxon>
        <taxon>Mucoromycota</taxon>
        <taxon>Glomeromycotina</taxon>
        <taxon>Glomeromycetes</taxon>
        <taxon>Archaeosporales</taxon>
        <taxon>Ambisporaceae</taxon>
        <taxon>Ambispora</taxon>
    </lineage>
</organism>
<dbReference type="Proteomes" id="UP000789831">
    <property type="component" value="Unassembled WGS sequence"/>
</dbReference>
<feature type="transmembrane region" description="Helical" evidence="1">
    <location>
        <begin position="259"/>
        <end position="279"/>
    </location>
</feature>
<dbReference type="OrthoDB" id="2339353at2759"/>
<evidence type="ECO:0000313" key="3">
    <source>
        <dbReference type="Proteomes" id="UP000789831"/>
    </source>
</evidence>
<accession>A0A9N8ZW39</accession>
<dbReference type="EMBL" id="CAJVPL010000550">
    <property type="protein sequence ID" value="CAG8508816.1"/>
    <property type="molecule type" value="Genomic_DNA"/>
</dbReference>
<dbReference type="AlphaFoldDB" id="A0A9N8ZW39"/>